<feature type="compositionally biased region" description="Polar residues" evidence="6">
    <location>
        <begin position="35"/>
        <end position="56"/>
    </location>
</feature>
<evidence type="ECO:0000256" key="3">
    <source>
        <dbReference type="ARBA" id="ARBA00022833"/>
    </source>
</evidence>
<dbReference type="InterPro" id="IPR034931">
    <property type="entry name" value="ETP1_RRM"/>
</dbReference>
<dbReference type="GO" id="GO:0005737">
    <property type="term" value="C:cytoplasm"/>
    <property type="evidence" value="ECO:0007669"/>
    <property type="project" value="TreeGrafter"/>
</dbReference>
<evidence type="ECO:0000313" key="9">
    <source>
        <dbReference type="EMBL" id="KAF2276875.1"/>
    </source>
</evidence>
<dbReference type="SMART" id="SM00184">
    <property type="entry name" value="RING"/>
    <property type="match status" value="1"/>
</dbReference>
<feature type="region of interest" description="Disordered" evidence="6">
    <location>
        <begin position="270"/>
        <end position="321"/>
    </location>
</feature>
<dbReference type="InterPro" id="IPR001841">
    <property type="entry name" value="Znf_RING"/>
</dbReference>
<evidence type="ECO:0000259" key="8">
    <source>
        <dbReference type="PROSITE" id="PS50271"/>
    </source>
</evidence>
<dbReference type="AlphaFoldDB" id="A0A6A6JKW2"/>
<feature type="compositionally biased region" description="Polar residues" evidence="6">
    <location>
        <begin position="306"/>
        <end position="316"/>
    </location>
</feature>
<feature type="compositionally biased region" description="Polar residues" evidence="6">
    <location>
        <begin position="115"/>
        <end position="128"/>
    </location>
</feature>
<dbReference type="PROSITE" id="PS50271">
    <property type="entry name" value="ZF_UBP"/>
    <property type="match status" value="1"/>
</dbReference>
<dbReference type="PANTHER" id="PTHR24007:SF7">
    <property type="entry name" value="BRCA1-ASSOCIATED PROTEIN"/>
    <property type="match status" value="1"/>
</dbReference>
<feature type="region of interest" description="Disordered" evidence="6">
    <location>
        <begin position="30"/>
        <end position="86"/>
    </location>
</feature>
<dbReference type="GO" id="GO:0007265">
    <property type="term" value="P:Ras protein signal transduction"/>
    <property type="evidence" value="ECO:0007669"/>
    <property type="project" value="TreeGrafter"/>
</dbReference>
<sequence>MPAYFFHITLEIHSPTFAVGSNTDIFRSNLPGHSKNASDAPSESSGAKPVDSSSPSAYHRKGSGPAESSTLVPFPQSPVRKTYRGASNSAAQDWRYDCITIQSIDMPGAGDAKSRSGSKSQKQPSRTPNAGGLATKGSFIPLNVKDTDVGWGVVHLYRDGQETPGLYDDVRASAKDFKEEDCTTLCILAVPSYMTPADFLGFVGEQTREDVSHFRLIKTSRANKYMVLMKFRKAKKARQWRKEWNGRAFNSMESEYCHVVFVKSINFQTTDPKSDTSSYPDLTNDPFTPAPRNQPTAPAPTGASPVESSLASSLTTKPLAPPTPSLVELPTCPVCLERMDETTGLLTILCQHVFHCACLEKWRGSGCPVCRYTQHDAFGARAGESWDPEKEKLCSVCASTENLWICLICGNIGCGRYDSAHAFAHYEETGHSFAMDIVTQHIWDYAGDGYVHRILQHQADGKLVDLPASNSTLRDMDGAAVTGAESVPREKLDNMGMEYAHLLTSQLESQRMYFEEQVQRAVDKAAKAVAAAESAERKVGGLEKELAELKRRHEEATQQMRTLEKESARQEKKAAQAAELARRLTKQVQEERVVNESLMTRIRFLEGRKDEVERENEGLRREKGELEEQNRDLSFFISGRERLREMQGDGGLGLEEEEVKGAYLEVGERGEGVKGRRRGKGKGRK</sequence>
<evidence type="ECO:0000259" key="7">
    <source>
        <dbReference type="PROSITE" id="PS50089"/>
    </source>
</evidence>
<dbReference type="CDD" id="cd12717">
    <property type="entry name" value="RRM_ETP1"/>
    <property type="match status" value="1"/>
</dbReference>
<dbReference type="OrthoDB" id="273556at2759"/>
<dbReference type="Gene3D" id="3.30.40.10">
    <property type="entry name" value="Zinc/RING finger domain, C3HC4 (zinc finger)"/>
    <property type="match status" value="2"/>
</dbReference>
<feature type="region of interest" description="Disordered" evidence="6">
    <location>
        <begin position="107"/>
        <end position="136"/>
    </location>
</feature>
<dbReference type="Proteomes" id="UP000800097">
    <property type="component" value="Unassembled WGS sequence"/>
</dbReference>
<keyword evidence="2 4" id="KW-0863">Zinc-finger</keyword>
<dbReference type="GO" id="GO:0016567">
    <property type="term" value="P:protein ubiquitination"/>
    <property type="evidence" value="ECO:0007669"/>
    <property type="project" value="TreeGrafter"/>
</dbReference>
<dbReference type="GeneID" id="54550116"/>
<dbReference type="GO" id="GO:0008270">
    <property type="term" value="F:zinc ion binding"/>
    <property type="evidence" value="ECO:0007669"/>
    <property type="project" value="UniProtKB-KW"/>
</dbReference>
<evidence type="ECO:0000313" key="10">
    <source>
        <dbReference type="Proteomes" id="UP000800097"/>
    </source>
</evidence>
<dbReference type="Pfam" id="PF02148">
    <property type="entry name" value="zf-UBP"/>
    <property type="match status" value="1"/>
</dbReference>
<keyword evidence="10" id="KW-1185">Reference proteome</keyword>
<keyword evidence="3" id="KW-0862">Zinc</keyword>
<name>A0A6A6JKW2_WESOR</name>
<organism evidence="9 10">
    <name type="scientific">Westerdykella ornata</name>
    <dbReference type="NCBI Taxonomy" id="318751"/>
    <lineage>
        <taxon>Eukaryota</taxon>
        <taxon>Fungi</taxon>
        <taxon>Dikarya</taxon>
        <taxon>Ascomycota</taxon>
        <taxon>Pezizomycotina</taxon>
        <taxon>Dothideomycetes</taxon>
        <taxon>Pleosporomycetidae</taxon>
        <taxon>Pleosporales</taxon>
        <taxon>Sporormiaceae</taxon>
        <taxon>Westerdykella</taxon>
    </lineage>
</organism>
<dbReference type="InterPro" id="IPR013083">
    <property type="entry name" value="Znf_RING/FYVE/PHD"/>
</dbReference>
<gene>
    <name evidence="9" type="ORF">EI97DRAFT_417985</name>
</gene>
<dbReference type="InterPro" id="IPR047243">
    <property type="entry name" value="RING-H2_BRAP2"/>
</dbReference>
<reference evidence="9" key="1">
    <citation type="journal article" date="2020" name="Stud. Mycol.">
        <title>101 Dothideomycetes genomes: a test case for predicting lifestyles and emergence of pathogens.</title>
        <authorList>
            <person name="Haridas S."/>
            <person name="Albert R."/>
            <person name="Binder M."/>
            <person name="Bloem J."/>
            <person name="Labutti K."/>
            <person name="Salamov A."/>
            <person name="Andreopoulos B."/>
            <person name="Baker S."/>
            <person name="Barry K."/>
            <person name="Bills G."/>
            <person name="Bluhm B."/>
            <person name="Cannon C."/>
            <person name="Castanera R."/>
            <person name="Culley D."/>
            <person name="Daum C."/>
            <person name="Ezra D."/>
            <person name="Gonzalez J."/>
            <person name="Henrissat B."/>
            <person name="Kuo A."/>
            <person name="Liang C."/>
            <person name="Lipzen A."/>
            <person name="Lutzoni F."/>
            <person name="Magnuson J."/>
            <person name="Mondo S."/>
            <person name="Nolan M."/>
            <person name="Ohm R."/>
            <person name="Pangilinan J."/>
            <person name="Park H.-J."/>
            <person name="Ramirez L."/>
            <person name="Alfaro M."/>
            <person name="Sun H."/>
            <person name="Tritt A."/>
            <person name="Yoshinaga Y."/>
            <person name="Zwiers L.-H."/>
            <person name="Turgeon B."/>
            <person name="Goodwin S."/>
            <person name="Spatafora J."/>
            <person name="Crous P."/>
            <person name="Grigoriev I."/>
        </authorList>
    </citation>
    <scope>NUCLEOTIDE SEQUENCE</scope>
    <source>
        <strain evidence="9">CBS 379.55</strain>
    </source>
</reference>
<evidence type="ECO:0000256" key="1">
    <source>
        <dbReference type="ARBA" id="ARBA00022723"/>
    </source>
</evidence>
<dbReference type="EMBL" id="ML986492">
    <property type="protein sequence ID" value="KAF2276875.1"/>
    <property type="molecule type" value="Genomic_DNA"/>
</dbReference>
<accession>A0A6A6JKW2</accession>
<dbReference type="PANTHER" id="PTHR24007">
    <property type="entry name" value="BRCA1-ASSOCIATED PROTEIN"/>
    <property type="match status" value="1"/>
</dbReference>
<dbReference type="SMART" id="SM00290">
    <property type="entry name" value="ZnF_UBP"/>
    <property type="match status" value="1"/>
</dbReference>
<dbReference type="InterPro" id="IPR001607">
    <property type="entry name" value="Znf_UBP"/>
</dbReference>
<evidence type="ECO:0000256" key="2">
    <source>
        <dbReference type="ARBA" id="ARBA00022771"/>
    </source>
</evidence>
<dbReference type="RefSeq" id="XP_033654414.1">
    <property type="nucleotide sequence ID" value="XM_033796941.1"/>
</dbReference>
<dbReference type="Pfam" id="PF13639">
    <property type="entry name" value="zf-RING_2"/>
    <property type="match status" value="1"/>
</dbReference>
<keyword evidence="1" id="KW-0479">Metal-binding</keyword>
<dbReference type="PROSITE" id="PS50089">
    <property type="entry name" value="ZF_RING_2"/>
    <property type="match status" value="1"/>
</dbReference>
<dbReference type="SUPFAM" id="SSF57850">
    <property type="entry name" value="RING/U-box"/>
    <property type="match status" value="2"/>
</dbReference>
<keyword evidence="5" id="KW-0175">Coiled coil</keyword>
<proteinExistence type="predicted"/>
<dbReference type="InterPro" id="IPR011422">
    <property type="entry name" value="BRAP2/ETP1_RRM"/>
</dbReference>
<evidence type="ECO:0000256" key="4">
    <source>
        <dbReference type="PROSITE-ProRule" id="PRU00502"/>
    </source>
</evidence>
<evidence type="ECO:0000256" key="6">
    <source>
        <dbReference type="SAM" id="MobiDB-lite"/>
    </source>
</evidence>
<dbReference type="GO" id="GO:0061630">
    <property type="term" value="F:ubiquitin protein ligase activity"/>
    <property type="evidence" value="ECO:0007669"/>
    <property type="project" value="TreeGrafter"/>
</dbReference>
<feature type="compositionally biased region" description="Polar residues" evidence="6">
    <location>
        <begin position="270"/>
        <end position="281"/>
    </location>
</feature>
<feature type="domain" description="UBP-type" evidence="8">
    <location>
        <begin position="365"/>
        <end position="470"/>
    </location>
</feature>
<feature type="domain" description="RING-type" evidence="7">
    <location>
        <begin position="332"/>
        <end position="371"/>
    </location>
</feature>
<dbReference type="CDD" id="cd16457">
    <property type="entry name" value="RING-H2_BRAP2"/>
    <property type="match status" value="1"/>
</dbReference>
<dbReference type="Pfam" id="PF07576">
    <property type="entry name" value="BRAP2"/>
    <property type="match status" value="1"/>
</dbReference>
<protein>
    <submittedName>
        <fullName evidence="9">Zf-UBP-domain-containing protein</fullName>
    </submittedName>
</protein>
<evidence type="ECO:0000256" key="5">
    <source>
        <dbReference type="SAM" id="Coils"/>
    </source>
</evidence>
<feature type="coiled-coil region" evidence="5">
    <location>
        <begin position="518"/>
        <end position="632"/>
    </location>
</feature>